<reference evidence="2 3" key="1">
    <citation type="submission" date="2019-04" db="EMBL/GenBank/DDBJ databases">
        <authorList>
            <person name="Li Y."/>
            <person name="Wang J."/>
        </authorList>
    </citation>
    <scope>NUCLEOTIDE SEQUENCE [LARGE SCALE GENOMIC DNA]</scope>
    <source>
        <strain evidence="2 3">DSM 14668</strain>
    </source>
</reference>
<dbReference type="GO" id="GO:0016491">
    <property type="term" value="F:oxidoreductase activity"/>
    <property type="evidence" value="ECO:0007669"/>
    <property type="project" value="InterPro"/>
</dbReference>
<dbReference type="Proteomes" id="UP000309215">
    <property type="component" value="Unassembled WGS sequence"/>
</dbReference>
<dbReference type="Pfam" id="PF01593">
    <property type="entry name" value="Amino_oxidase"/>
    <property type="match status" value="1"/>
</dbReference>
<dbReference type="InterPro" id="IPR050464">
    <property type="entry name" value="Zeta_carotene_desat/Oxidored"/>
</dbReference>
<dbReference type="Pfam" id="PF13450">
    <property type="entry name" value="NAD_binding_8"/>
    <property type="match status" value="1"/>
</dbReference>
<dbReference type="InterPro" id="IPR002937">
    <property type="entry name" value="Amino_oxidase"/>
</dbReference>
<protein>
    <recommendedName>
        <fullName evidence="1">Amine oxidase domain-containing protein</fullName>
    </recommendedName>
</protein>
<evidence type="ECO:0000313" key="3">
    <source>
        <dbReference type="Proteomes" id="UP000309215"/>
    </source>
</evidence>
<feature type="domain" description="Amine oxidase" evidence="1">
    <location>
        <begin position="473"/>
        <end position="707"/>
    </location>
</feature>
<proteinExistence type="predicted"/>
<dbReference type="InterPro" id="IPR036188">
    <property type="entry name" value="FAD/NAD-bd_sf"/>
</dbReference>
<dbReference type="Gene3D" id="3.50.50.60">
    <property type="entry name" value="FAD/NAD(P)-binding domain"/>
    <property type="match status" value="1"/>
</dbReference>
<comment type="caution">
    <text evidence="2">The sequence shown here is derived from an EMBL/GenBank/DDBJ whole genome shotgun (WGS) entry which is preliminary data.</text>
</comment>
<evidence type="ECO:0000313" key="2">
    <source>
        <dbReference type="EMBL" id="TKC98897.1"/>
    </source>
</evidence>
<dbReference type="RefSeq" id="WP_136934305.1">
    <property type="nucleotide sequence ID" value="NZ_SSMQ01000062.1"/>
</dbReference>
<sequence>MHVPGRPIRVAIIGGGCASMAAAFELTRPEHRGLYDVTVYQMGFRLGGKGASGRGPSGRIEEHGLHLWMGFYENAFRLMRSCYAELGRNPRACPIATFEDAFAPAPVVGVTDRLPSGAWEPWVAHFPPGKGMPGDPLEERNPFSVAGYLEKALALVPELLRSANAGRPAPGWPASEGARRAGASPGDVLGMIERILRYGQLATTAAVFEAVDLLRTALQSLFALSPRDSVQATLLRLLDAIGVVVRRELDAIVGGDMGLRRVWEVVELILCIVRGSLRYGLAFHPDGFDAINEYEWTDWLRRNGASERSLDSGFIRALYDLAFAYEEGDVRRPALAAGVALRGALRMFFTYRGSLFFRMQAGMGDIVFAPMYEVLKQRGARFEFFHRLRNVKLAPPEAGPAHVTALEFDVQAEIVGGGEYAPLVDVKGLPCWPAKADPRQLVDGERLEREGWAFESHWETRRAREKTVRVGDDFDFVVLGVSIGAIPHVAPELVERAPSWRAMVQNVKSVATQAFQVWLRADARELGWYRPGPVNLSGFVEPFDTWADMTHLERVESFEEPVRSIAYFCSVLPDVAPEGPDLPGIARAYVRDNIVRFLDWDVGWLWPAAVRRPGEFRWDLLVDPEEARSGAPRSTGPARFDSQFWTANVNPSDRYVLSMPGSIKYRISPLDMTFDNLTIAGDWTRSGLDTGCVESAVMSGLLAAHAISHHPPLDEIIGYDHP</sequence>
<dbReference type="SUPFAM" id="SSF51905">
    <property type="entry name" value="FAD/NAD(P)-binding domain"/>
    <property type="match status" value="1"/>
</dbReference>
<dbReference type="EMBL" id="SSMQ01000062">
    <property type="protein sequence ID" value="TKC98897.1"/>
    <property type="molecule type" value="Genomic_DNA"/>
</dbReference>
<dbReference type="PANTHER" id="PTHR42923:SF46">
    <property type="entry name" value="AMINE OXIDASE"/>
    <property type="match status" value="1"/>
</dbReference>
<name>A0A4V6WQK8_9BACT</name>
<dbReference type="OrthoDB" id="220163at2"/>
<dbReference type="PANTHER" id="PTHR42923">
    <property type="entry name" value="PROTOPORPHYRINOGEN OXIDASE"/>
    <property type="match status" value="1"/>
</dbReference>
<gene>
    <name evidence="2" type="ORF">E8A74_39570</name>
</gene>
<accession>A0A4V6WQK8</accession>
<keyword evidence="3" id="KW-1185">Reference proteome</keyword>
<dbReference type="AlphaFoldDB" id="A0A4V6WQK8"/>
<evidence type="ECO:0000259" key="1">
    <source>
        <dbReference type="Pfam" id="PF01593"/>
    </source>
</evidence>
<organism evidence="2 3">
    <name type="scientific">Polyangium fumosum</name>
    <dbReference type="NCBI Taxonomy" id="889272"/>
    <lineage>
        <taxon>Bacteria</taxon>
        <taxon>Pseudomonadati</taxon>
        <taxon>Myxococcota</taxon>
        <taxon>Polyangia</taxon>
        <taxon>Polyangiales</taxon>
        <taxon>Polyangiaceae</taxon>
        <taxon>Polyangium</taxon>
    </lineage>
</organism>